<name>A0AC34Q5M7_9BILA</name>
<sequence length="275" mass="30870">MAVTLFGIEMARLFNIVKLPAYTFQRGKDMFLPSVLYALSSYFVLNCLDGIAMPLFPPIQRFSPLIVIALSFYLQKRNFPNRRTLLFVGLVCFGGALSSFYEISIDIWSIVYGIAALAMHSLALVLIERLHESFSTLDLIYMNSFNCLCLFLIADLVQDEIRDAFMYLITSVTMLFVCCFAALLALGVLFHAALFYCVNHANSLHVSIIQNLAGALQIFVAYLLSVYLFYDLAPSWTNIFGVLICSGATIAFYKFSQQTEYKFAGGNKYFMAGKA</sequence>
<protein>
    <submittedName>
        <fullName evidence="2">Sugar phosphate transporter domain-containing protein</fullName>
    </submittedName>
</protein>
<dbReference type="WBParaSite" id="JU765_v2.g13250.t1">
    <property type="protein sequence ID" value="JU765_v2.g13250.t1"/>
    <property type="gene ID" value="JU765_v2.g13250"/>
</dbReference>
<evidence type="ECO:0000313" key="1">
    <source>
        <dbReference type="Proteomes" id="UP000887576"/>
    </source>
</evidence>
<accession>A0AC34Q5M7</accession>
<dbReference type="Proteomes" id="UP000887576">
    <property type="component" value="Unplaced"/>
</dbReference>
<organism evidence="1 2">
    <name type="scientific">Panagrolaimus sp. JU765</name>
    <dbReference type="NCBI Taxonomy" id="591449"/>
    <lineage>
        <taxon>Eukaryota</taxon>
        <taxon>Metazoa</taxon>
        <taxon>Ecdysozoa</taxon>
        <taxon>Nematoda</taxon>
        <taxon>Chromadorea</taxon>
        <taxon>Rhabditida</taxon>
        <taxon>Tylenchina</taxon>
        <taxon>Panagrolaimomorpha</taxon>
        <taxon>Panagrolaimoidea</taxon>
        <taxon>Panagrolaimidae</taxon>
        <taxon>Panagrolaimus</taxon>
    </lineage>
</organism>
<reference evidence="2" key="1">
    <citation type="submission" date="2022-11" db="UniProtKB">
        <authorList>
            <consortium name="WormBaseParasite"/>
        </authorList>
    </citation>
    <scope>IDENTIFICATION</scope>
</reference>
<evidence type="ECO:0000313" key="2">
    <source>
        <dbReference type="WBParaSite" id="JU765_v2.g13250.t1"/>
    </source>
</evidence>
<proteinExistence type="predicted"/>